<dbReference type="Proteomes" id="UP000634136">
    <property type="component" value="Unassembled WGS sequence"/>
</dbReference>
<name>A0A835CHA1_9FABA</name>
<proteinExistence type="predicted"/>
<evidence type="ECO:0000313" key="1">
    <source>
        <dbReference type="EMBL" id="KAF7842159.1"/>
    </source>
</evidence>
<comment type="caution">
    <text evidence="1">The sequence shown here is derived from an EMBL/GenBank/DDBJ whole genome shotgun (WGS) entry which is preliminary data.</text>
</comment>
<sequence>MEYRNLSGFNSSNIMNMANREDFMKLLCPFIRTLELAKVVELDSFVLESDCGELV</sequence>
<accession>A0A835CHA1</accession>
<evidence type="ECO:0000313" key="2">
    <source>
        <dbReference type="Proteomes" id="UP000634136"/>
    </source>
</evidence>
<dbReference type="AlphaFoldDB" id="A0A835CHA1"/>
<protein>
    <submittedName>
        <fullName evidence="1">Uncharacterized protein</fullName>
    </submittedName>
</protein>
<keyword evidence="2" id="KW-1185">Reference proteome</keyword>
<reference evidence="1" key="1">
    <citation type="submission" date="2020-09" db="EMBL/GenBank/DDBJ databases">
        <title>Genome-Enabled Discovery of Anthraquinone Biosynthesis in Senna tora.</title>
        <authorList>
            <person name="Kang S.-H."/>
            <person name="Pandey R.P."/>
            <person name="Lee C.-M."/>
            <person name="Sim J.-S."/>
            <person name="Jeong J.-T."/>
            <person name="Choi B.-S."/>
            <person name="Jung M."/>
            <person name="Ginzburg D."/>
            <person name="Zhao K."/>
            <person name="Won S.Y."/>
            <person name="Oh T.-J."/>
            <person name="Yu Y."/>
            <person name="Kim N.-H."/>
            <person name="Lee O.R."/>
            <person name="Lee T.-H."/>
            <person name="Bashyal P."/>
            <person name="Kim T.-S."/>
            <person name="Lee W.-H."/>
            <person name="Kawkins C."/>
            <person name="Kim C.-K."/>
            <person name="Kim J.S."/>
            <person name="Ahn B.O."/>
            <person name="Rhee S.Y."/>
            <person name="Sohng J.K."/>
        </authorList>
    </citation>
    <scope>NUCLEOTIDE SEQUENCE</scope>
    <source>
        <tissue evidence="1">Leaf</tissue>
    </source>
</reference>
<organism evidence="1 2">
    <name type="scientific">Senna tora</name>
    <dbReference type="NCBI Taxonomy" id="362788"/>
    <lineage>
        <taxon>Eukaryota</taxon>
        <taxon>Viridiplantae</taxon>
        <taxon>Streptophyta</taxon>
        <taxon>Embryophyta</taxon>
        <taxon>Tracheophyta</taxon>
        <taxon>Spermatophyta</taxon>
        <taxon>Magnoliopsida</taxon>
        <taxon>eudicotyledons</taxon>
        <taxon>Gunneridae</taxon>
        <taxon>Pentapetalae</taxon>
        <taxon>rosids</taxon>
        <taxon>fabids</taxon>
        <taxon>Fabales</taxon>
        <taxon>Fabaceae</taxon>
        <taxon>Caesalpinioideae</taxon>
        <taxon>Cassia clade</taxon>
        <taxon>Senna</taxon>
    </lineage>
</organism>
<dbReference type="EMBL" id="JAAIUW010000002">
    <property type="protein sequence ID" value="KAF7842159.1"/>
    <property type="molecule type" value="Genomic_DNA"/>
</dbReference>
<gene>
    <name evidence="1" type="ORF">G2W53_004457</name>
</gene>